<protein>
    <submittedName>
        <fullName evidence="1">Uncharacterized protein</fullName>
    </submittedName>
</protein>
<evidence type="ECO:0000313" key="1">
    <source>
        <dbReference type="EMBL" id="KAK3320001.1"/>
    </source>
</evidence>
<comment type="caution">
    <text evidence="1">The sequence shown here is derived from an EMBL/GenBank/DDBJ whole genome shotgun (WGS) entry which is preliminary data.</text>
</comment>
<dbReference type="Proteomes" id="UP001286456">
    <property type="component" value="Unassembled WGS sequence"/>
</dbReference>
<keyword evidence="2" id="KW-1185">Reference proteome</keyword>
<sequence length="149" mass="16816">MFLSSILGRVLFFALFSHMFLRHSLSFFSLTFGRLSRVSFFACFIFCNLVCVENHGGVHPLMTDQPGVPELPTLEMILPSRQSGARPPPSWPALPHSHTIICRPFMITLFSFFLHSEYSRNTCSHSAVPGVFRDQVRDAFPLGLFSFSA</sequence>
<proteinExistence type="predicted"/>
<reference evidence="1" key="2">
    <citation type="submission" date="2023-06" db="EMBL/GenBank/DDBJ databases">
        <authorList>
            <consortium name="Lawrence Berkeley National Laboratory"/>
            <person name="Haridas S."/>
            <person name="Hensen N."/>
            <person name="Bonometti L."/>
            <person name="Westerberg I."/>
            <person name="Brannstrom I.O."/>
            <person name="Guillou S."/>
            <person name="Cros-Aarteil S."/>
            <person name="Calhoun S."/>
            <person name="Kuo A."/>
            <person name="Mondo S."/>
            <person name="Pangilinan J."/>
            <person name="Riley R."/>
            <person name="Labutti K."/>
            <person name="Andreopoulos B."/>
            <person name="Lipzen A."/>
            <person name="Chen C."/>
            <person name="Yanf M."/>
            <person name="Daum C."/>
            <person name="Ng V."/>
            <person name="Clum A."/>
            <person name="Steindorff A."/>
            <person name="Ohm R."/>
            <person name="Martin F."/>
            <person name="Silar P."/>
            <person name="Natvig D."/>
            <person name="Lalanne C."/>
            <person name="Gautier V."/>
            <person name="Ament-Velasquez S.L."/>
            <person name="Kruys A."/>
            <person name="Hutchinson M.I."/>
            <person name="Powell A.J."/>
            <person name="Barry K."/>
            <person name="Miller A.N."/>
            <person name="Grigoriev I.V."/>
            <person name="Debuchy R."/>
            <person name="Gladieux P."/>
            <person name="Thoren M.H."/>
            <person name="Johannesson H."/>
        </authorList>
    </citation>
    <scope>NUCLEOTIDE SEQUENCE</scope>
    <source>
        <strain evidence="1">SMH4131-1</strain>
    </source>
</reference>
<dbReference type="AlphaFoldDB" id="A0AAE0I947"/>
<dbReference type="EMBL" id="JAUEPO010000006">
    <property type="protein sequence ID" value="KAK3320001.1"/>
    <property type="molecule type" value="Genomic_DNA"/>
</dbReference>
<gene>
    <name evidence="1" type="ORF">B0T19DRAFT_433500</name>
</gene>
<evidence type="ECO:0000313" key="2">
    <source>
        <dbReference type="Proteomes" id="UP001286456"/>
    </source>
</evidence>
<reference evidence="1" key="1">
    <citation type="journal article" date="2023" name="Mol. Phylogenet. Evol.">
        <title>Genome-scale phylogeny and comparative genomics of the fungal order Sordariales.</title>
        <authorList>
            <person name="Hensen N."/>
            <person name="Bonometti L."/>
            <person name="Westerberg I."/>
            <person name="Brannstrom I.O."/>
            <person name="Guillou S."/>
            <person name="Cros-Aarteil S."/>
            <person name="Calhoun S."/>
            <person name="Haridas S."/>
            <person name="Kuo A."/>
            <person name="Mondo S."/>
            <person name="Pangilinan J."/>
            <person name="Riley R."/>
            <person name="LaButti K."/>
            <person name="Andreopoulos B."/>
            <person name="Lipzen A."/>
            <person name="Chen C."/>
            <person name="Yan M."/>
            <person name="Daum C."/>
            <person name="Ng V."/>
            <person name="Clum A."/>
            <person name="Steindorff A."/>
            <person name="Ohm R.A."/>
            <person name="Martin F."/>
            <person name="Silar P."/>
            <person name="Natvig D.O."/>
            <person name="Lalanne C."/>
            <person name="Gautier V."/>
            <person name="Ament-Velasquez S.L."/>
            <person name="Kruys A."/>
            <person name="Hutchinson M.I."/>
            <person name="Powell A.J."/>
            <person name="Barry K."/>
            <person name="Miller A.N."/>
            <person name="Grigoriev I.V."/>
            <person name="Debuchy R."/>
            <person name="Gladieux P."/>
            <person name="Hiltunen Thoren M."/>
            <person name="Johannesson H."/>
        </authorList>
    </citation>
    <scope>NUCLEOTIDE SEQUENCE</scope>
    <source>
        <strain evidence="1">SMH4131-1</strain>
    </source>
</reference>
<organism evidence="1 2">
    <name type="scientific">Cercophora scortea</name>
    <dbReference type="NCBI Taxonomy" id="314031"/>
    <lineage>
        <taxon>Eukaryota</taxon>
        <taxon>Fungi</taxon>
        <taxon>Dikarya</taxon>
        <taxon>Ascomycota</taxon>
        <taxon>Pezizomycotina</taxon>
        <taxon>Sordariomycetes</taxon>
        <taxon>Sordariomycetidae</taxon>
        <taxon>Sordariales</taxon>
        <taxon>Lasiosphaeriaceae</taxon>
        <taxon>Cercophora</taxon>
    </lineage>
</organism>
<accession>A0AAE0I947</accession>
<name>A0AAE0I947_9PEZI</name>